<reference evidence="6 7" key="1">
    <citation type="journal article" date="2020" name="mSystems">
        <title>Defining Genomic and Predicted Metabolic Features of the Acetobacterium Genus.</title>
        <authorList>
            <person name="Ross D.E."/>
            <person name="Marshall C.W."/>
            <person name="Gulliver D."/>
            <person name="May H.D."/>
            <person name="Norman R.S."/>
        </authorList>
    </citation>
    <scope>NUCLEOTIDE SEQUENCE [LARGE SCALE GENOMIC DNA]</scope>
    <source>
        <strain evidence="6 7">DSM 8238</strain>
    </source>
</reference>
<keyword evidence="4 6" id="KW-0067">ATP-binding</keyword>
<sequence length="255" mass="27594">MPVLKVSDVKKVYGSKQGGSVSTALDGVSFEIEKGEFVGIMGPSGAGKSTLLNVIATIDTVTAGEISIGGQDICKIKEPELSDFRRSKLGFVFQDYNLLDTLTLKENIALPLILSKKSLAEIEGTVKNVALELGIESFLGKYPYEVSGGQKQRASAARAMVNSPELILADEPTGALDSKSSKDLLQCMQRLNEKNQATIMLVTHDAFAASFCKRIIFIKDGVLFMEIFNTGTRKEFFDKILKVLSSLGGDNSELL</sequence>
<organism evidence="6 7">
    <name type="scientific">Acetobacterium fimetarium</name>
    <dbReference type="NCBI Taxonomy" id="52691"/>
    <lineage>
        <taxon>Bacteria</taxon>
        <taxon>Bacillati</taxon>
        <taxon>Bacillota</taxon>
        <taxon>Clostridia</taxon>
        <taxon>Eubacteriales</taxon>
        <taxon>Eubacteriaceae</taxon>
        <taxon>Acetobacterium</taxon>
    </lineage>
</organism>
<gene>
    <name evidence="6" type="ORF">GH808_07200</name>
</gene>
<keyword evidence="7" id="KW-1185">Reference proteome</keyword>
<dbReference type="Pfam" id="PF00005">
    <property type="entry name" value="ABC_tran"/>
    <property type="match status" value="1"/>
</dbReference>
<dbReference type="CDD" id="cd03255">
    <property type="entry name" value="ABC_MJ0796_LolCDE_FtsE"/>
    <property type="match status" value="1"/>
</dbReference>
<comment type="similarity">
    <text evidence="1">Belongs to the ABC transporter superfamily.</text>
</comment>
<dbReference type="InterPro" id="IPR003593">
    <property type="entry name" value="AAA+_ATPase"/>
</dbReference>
<dbReference type="Proteomes" id="UP000603234">
    <property type="component" value="Unassembled WGS sequence"/>
</dbReference>
<dbReference type="PANTHER" id="PTHR42798:SF7">
    <property type="entry name" value="ALPHA-D-RIBOSE 1-METHYLPHOSPHONATE 5-TRIPHOSPHATE SYNTHASE SUBUNIT PHNL"/>
    <property type="match status" value="1"/>
</dbReference>
<protein>
    <submittedName>
        <fullName evidence="6">ATP-binding cassette domain-containing protein</fullName>
    </submittedName>
</protein>
<dbReference type="InterPro" id="IPR003439">
    <property type="entry name" value="ABC_transporter-like_ATP-bd"/>
</dbReference>
<dbReference type="SMART" id="SM00382">
    <property type="entry name" value="AAA"/>
    <property type="match status" value="1"/>
</dbReference>
<dbReference type="EMBL" id="WJBC01000008">
    <property type="protein sequence ID" value="MBC3804221.1"/>
    <property type="molecule type" value="Genomic_DNA"/>
</dbReference>
<feature type="domain" description="ABC transporter" evidence="5">
    <location>
        <begin position="4"/>
        <end position="245"/>
    </location>
</feature>
<dbReference type="PANTHER" id="PTHR42798">
    <property type="entry name" value="LIPOPROTEIN-RELEASING SYSTEM ATP-BINDING PROTEIN LOLD"/>
    <property type="match status" value="1"/>
</dbReference>
<comment type="caution">
    <text evidence="6">The sequence shown here is derived from an EMBL/GenBank/DDBJ whole genome shotgun (WGS) entry which is preliminary data.</text>
</comment>
<dbReference type="GO" id="GO:0005524">
    <property type="term" value="F:ATP binding"/>
    <property type="evidence" value="ECO:0007669"/>
    <property type="project" value="UniProtKB-KW"/>
</dbReference>
<proteinExistence type="inferred from homology"/>
<keyword evidence="3" id="KW-0547">Nucleotide-binding</keyword>
<evidence type="ECO:0000313" key="6">
    <source>
        <dbReference type="EMBL" id="MBC3804221.1"/>
    </source>
</evidence>
<dbReference type="RefSeq" id="WP_186842106.1">
    <property type="nucleotide sequence ID" value="NZ_WJBC01000008.1"/>
</dbReference>
<dbReference type="SUPFAM" id="SSF52540">
    <property type="entry name" value="P-loop containing nucleoside triphosphate hydrolases"/>
    <property type="match status" value="1"/>
</dbReference>
<evidence type="ECO:0000256" key="3">
    <source>
        <dbReference type="ARBA" id="ARBA00022741"/>
    </source>
</evidence>
<evidence type="ECO:0000259" key="5">
    <source>
        <dbReference type="PROSITE" id="PS50893"/>
    </source>
</evidence>
<evidence type="ECO:0000256" key="1">
    <source>
        <dbReference type="ARBA" id="ARBA00005417"/>
    </source>
</evidence>
<evidence type="ECO:0000256" key="4">
    <source>
        <dbReference type="ARBA" id="ARBA00022840"/>
    </source>
</evidence>
<accession>A0ABR6WUJ9</accession>
<dbReference type="InterPro" id="IPR027417">
    <property type="entry name" value="P-loop_NTPase"/>
</dbReference>
<dbReference type="Gene3D" id="3.40.50.300">
    <property type="entry name" value="P-loop containing nucleotide triphosphate hydrolases"/>
    <property type="match status" value="1"/>
</dbReference>
<dbReference type="InterPro" id="IPR017911">
    <property type="entry name" value="MacB-like_ATP-bd"/>
</dbReference>
<dbReference type="PROSITE" id="PS50893">
    <property type="entry name" value="ABC_TRANSPORTER_2"/>
    <property type="match status" value="1"/>
</dbReference>
<keyword evidence="2" id="KW-0813">Transport</keyword>
<name>A0ABR6WUJ9_9FIRM</name>
<evidence type="ECO:0000313" key="7">
    <source>
        <dbReference type="Proteomes" id="UP000603234"/>
    </source>
</evidence>
<evidence type="ECO:0000256" key="2">
    <source>
        <dbReference type="ARBA" id="ARBA00022448"/>
    </source>
</evidence>